<gene>
    <name evidence="2" type="ORF">Tco_1045528</name>
</gene>
<sequence length="550" mass="60985">MFYGREPLLDVEFLAPVFEWVVHELLSDVMILILLAVQTMHTMLSILILLTCFLLSMQLALLDPLCKVISGYQFKNLSFPFASEKRAPPEISIPHLVLRKDNQLTVSCSILDHALFFGFVRSVDLIRHKAGVYFGYQVNSSPSGLVRISPAPDPSRHDDPSVNRIYGSEVTSSVGVSTGGSSSFGHDRICLMGWSVITTTGCAWKYRLSLLISLSASKTALTASLAAQKTPFLLLMSIGNHSFHASFRVLKKGSEFSTDLDKNLFRLASFPLRLCASFNVQGDCNFITAFAFSGQALIPFMLTTWPRNAPSFAPNAMFRYGPWNACHVCWFPGNIFRLSLSRLQSSILPFSDRFQPIVTVCSGYSGWIATLIPFVSVDSWGGGPLGALVTILHSTGIVVLLRIVTIPPSTGNFSIPWAVDGTAWIFLRLGWLMIPLYGNGDLTTMKFIVVLVECSPSPKDTISDIFPNGQVISLLNPIRGVVARTIWFFISGWSLLKQCLYSTPEADPPSTHRRWMRCPSTSARSQLGFLVHRFSRGARKRFLAMRRSFG</sequence>
<dbReference type="EMBL" id="BQNB010018836">
    <property type="protein sequence ID" value="GJT78803.1"/>
    <property type="molecule type" value="Genomic_DNA"/>
</dbReference>
<reference evidence="2" key="1">
    <citation type="journal article" date="2022" name="Int. J. Mol. Sci.">
        <title>Draft Genome of Tanacetum Coccineum: Genomic Comparison of Closely Related Tanacetum-Family Plants.</title>
        <authorList>
            <person name="Yamashiro T."/>
            <person name="Shiraishi A."/>
            <person name="Nakayama K."/>
            <person name="Satake H."/>
        </authorList>
    </citation>
    <scope>NUCLEOTIDE SEQUENCE</scope>
</reference>
<evidence type="ECO:0000313" key="3">
    <source>
        <dbReference type="Proteomes" id="UP001151760"/>
    </source>
</evidence>
<evidence type="ECO:0000313" key="2">
    <source>
        <dbReference type="EMBL" id="GJT78803.1"/>
    </source>
</evidence>
<accession>A0ABQ5GVJ5</accession>
<dbReference type="Proteomes" id="UP001151760">
    <property type="component" value="Unassembled WGS sequence"/>
</dbReference>
<name>A0ABQ5GVJ5_9ASTR</name>
<comment type="caution">
    <text evidence="2">The sequence shown here is derived from an EMBL/GenBank/DDBJ whole genome shotgun (WGS) entry which is preliminary data.</text>
</comment>
<organism evidence="2 3">
    <name type="scientific">Tanacetum coccineum</name>
    <dbReference type="NCBI Taxonomy" id="301880"/>
    <lineage>
        <taxon>Eukaryota</taxon>
        <taxon>Viridiplantae</taxon>
        <taxon>Streptophyta</taxon>
        <taxon>Embryophyta</taxon>
        <taxon>Tracheophyta</taxon>
        <taxon>Spermatophyta</taxon>
        <taxon>Magnoliopsida</taxon>
        <taxon>eudicotyledons</taxon>
        <taxon>Gunneridae</taxon>
        <taxon>Pentapetalae</taxon>
        <taxon>asterids</taxon>
        <taxon>campanulids</taxon>
        <taxon>Asterales</taxon>
        <taxon>Asteraceae</taxon>
        <taxon>Asteroideae</taxon>
        <taxon>Anthemideae</taxon>
        <taxon>Anthemidinae</taxon>
        <taxon>Tanacetum</taxon>
    </lineage>
</organism>
<keyword evidence="1" id="KW-1133">Transmembrane helix</keyword>
<proteinExistence type="predicted"/>
<reference evidence="2" key="2">
    <citation type="submission" date="2022-01" db="EMBL/GenBank/DDBJ databases">
        <authorList>
            <person name="Yamashiro T."/>
            <person name="Shiraishi A."/>
            <person name="Satake H."/>
            <person name="Nakayama K."/>
        </authorList>
    </citation>
    <scope>NUCLEOTIDE SEQUENCE</scope>
</reference>
<keyword evidence="3" id="KW-1185">Reference proteome</keyword>
<keyword evidence="1" id="KW-0472">Membrane</keyword>
<feature type="transmembrane region" description="Helical" evidence="1">
    <location>
        <begin position="20"/>
        <end position="37"/>
    </location>
</feature>
<feature type="transmembrane region" description="Helical" evidence="1">
    <location>
        <begin position="44"/>
        <end position="62"/>
    </location>
</feature>
<keyword evidence="1" id="KW-0812">Transmembrane</keyword>
<evidence type="ECO:0000256" key="1">
    <source>
        <dbReference type="SAM" id="Phobius"/>
    </source>
</evidence>
<protein>
    <submittedName>
        <fullName evidence="2">Uncharacterized protein</fullName>
    </submittedName>
</protein>